<dbReference type="Gene3D" id="3.10.450.50">
    <property type="match status" value="1"/>
</dbReference>
<dbReference type="AlphaFoldDB" id="A0AAE3DRK4"/>
<dbReference type="Proteomes" id="UP001197875">
    <property type="component" value="Unassembled WGS sequence"/>
</dbReference>
<dbReference type="SUPFAM" id="SSF103642">
    <property type="entry name" value="Sec-C motif"/>
    <property type="match status" value="1"/>
</dbReference>
<reference evidence="1 2" key="1">
    <citation type="submission" date="2021-10" db="EMBL/GenBank/DDBJ databases">
        <title>Anaerobic single-cell dispensing facilitates the cultivation of human gut bacteria.</title>
        <authorList>
            <person name="Afrizal A."/>
        </authorList>
    </citation>
    <scope>NUCLEOTIDE SEQUENCE [LARGE SCALE GENOMIC DNA]</scope>
    <source>
        <strain evidence="1 2">CLA-AA-H277</strain>
    </source>
</reference>
<evidence type="ECO:0000313" key="2">
    <source>
        <dbReference type="Proteomes" id="UP001197875"/>
    </source>
</evidence>
<dbReference type="Pfam" id="PF02810">
    <property type="entry name" value="SEC-C"/>
    <property type="match status" value="1"/>
</dbReference>
<accession>A0AAE3DRK4</accession>
<dbReference type="InterPro" id="IPR004027">
    <property type="entry name" value="SEC_C_motif"/>
</dbReference>
<evidence type="ECO:0000313" key="1">
    <source>
        <dbReference type="EMBL" id="MCC2189397.1"/>
    </source>
</evidence>
<dbReference type="RefSeq" id="WP_227614748.1">
    <property type="nucleotide sequence ID" value="NZ_JAJEPR010000007.1"/>
</dbReference>
<protein>
    <submittedName>
        <fullName evidence="1">SEC-C domain-containing protein</fullName>
    </submittedName>
</protein>
<gene>
    <name evidence="1" type="ORF">LKD71_06165</name>
</gene>
<sequence length="357" mass="41296">MTEYRTARPESLEQVFLCYTKDNLQDIAKKHGLKGFSKWNKKDLAKWLRNQLLDEAVMGEIVKQASADETRFFESAIQEQGILISQELVADSLLLTTYGAYDPKQELYLVPEDVETTYEKICTPDMQAEKADRNRLEDYAKSAVYLYGVISLEKFVEICGTYHTGIKDAEEVKAQLEELDRKSGVVRLKNGFLMDVDLAENDVYQEVQKVQNTFDYYVPETEEEFLSYGQLACQEPNENTVFFIKDMMDEQHKNQADALRIFYDVQEAIRMNIPEEEILAMLYQHGCYFSTQRQVEDVKKEIRRLGCMTRCWDYKGHMASEVTRNAMSVGLGRKIYPNEPCPCGSGKKYKRCCGRKG</sequence>
<name>A0AAE3DRK4_9FIRM</name>
<comment type="caution">
    <text evidence="1">The sequence shown here is derived from an EMBL/GenBank/DDBJ whole genome shotgun (WGS) entry which is preliminary data.</text>
</comment>
<keyword evidence="2" id="KW-1185">Reference proteome</keyword>
<proteinExistence type="predicted"/>
<organism evidence="1 2">
    <name type="scientific">Fusicatenibacter faecihominis</name>
    <dbReference type="NCBI Taxonomy" id="2881276"/>
    <lineage>
        <taxon>Bacteria</taxon>
        <taxon>Bacillati</taxon>
        <taxon>Bacillota</taxon>
        <taxon>Clostridia</taxon>
        <taxon>Lachnospirales</taxon>
        <taxon>Lachnospiraceae</taxon>
        <taxon>Fusicatenibacter</taxon>
    </lineage>
</organism>
<dbReference type="EMBL" id="JAJEPR010000007">
    <property type="protein sequence ID" value="MCC2189397.1"/>
    <property type="molecule type" value="Genomic_DNA"/>
</dbReference>